<feature type="region of interest" description="Disordered" evidence="2">
    <location>
        <begin position="60"/>
        <end position="100"/>
    </location>
</feature>
<name>A0A6C1E925_SACPS</name>
<evidence type="ECO:0000313" key="3">
    <source>
        <dbReference type="EMBL" id="QID85539.1"/>
    </source>
</evidence>
<feature type="compositionally biased region" description="Polar residues" evidence="2">
    <location>
        <begin position="7"/>
        <end position="20"/>
    </location>
</feature>
<organism evidence="3 4">
    <name type="scientific">Saccharomyces pastorianus</name>
    <name type="common">Lager yeast</name>
    <name type="synonym">Saccharomyces cerevisiae x Saccharomyces eubayanus</name>
    <dbReference type="NCBI Taxonomy" id="27292"/>
    <lineage>
        <taxon>Eukaryota</taxon>
        <taxon>Fungi</taxon>
        <taxon>Dikarya</taxon>
        <taxon>Ascomycota</taxon>
        <taxon>Saccharomycotina</taxon>
        <taxon>Saccharomycetes</taxon>
        <taxon>Saccharomycetales</taxon>
        <taxon>Saccharomycetaceae</taxon>
        <taxon>Saccharomyces</taxon>
    </lineage>
</organism>
<evidence type="ECO:0000256" key="2">
    <source>
        <dbReference type="SAM" id="MobiDB-lite"/>
    </source>
</evidence>
<keyword evidence="1" id="KW-0175">Coiled coil</keyword>
<dbReference type="OrthoDB" id="4046628at2759"/>
<evidence type="ECO:0000256" key="1">
    <source>
        <dbReference type="SAM" id="Coils"/>
    </source>
</evidence>
<dbReference type="EMBL" id="CP049005">
    <property type="protein sequence ID" value="QID85539.1"/>
    <property type="molecule type" value="Genomic_DNA"/>
</dbReference>
<keyword evidence="4" id="KW-1185">Reference proteome</keyword>
<feature type="coiled-coil region" evidence="1">
    <location>
        <begin position="233"/>
        <end position="316"/>
    </location>
</feature>
<feature type="region of interest" description="Disordered" evidence="2">
    <location>
        <begin position="1"/>
        <end position="48"/>
    </location>
</feature>
<evidence type="ECO:0000313" key="4">
    <source>
        <dbReference type="Proteomes" id="UP000501346"/>
    </source>
</evidence>
<accession>A0A6C1E925</accession>
<dbReference type="Proteomes" id="UP000501346">
    <property type="component" value="Chromosome SeVIII-SeXV"/>
</dbReference>
<proteinExistence type="predicted"/>
<protein>
    <submittedName>
        <fullName evidence="3">Meiotic plaque component</fullName>
    </submittedName>
</protein>
<feature type="compositionally biased region" description="Low complexity" evidence="2">
    <location>
        <begin position="67"/>
        <end position="86"/>
    </location>
</feature>
<dbReference type="AlphaFoldDB" id="A0A6C1E925"/>
<gene>
    <name evidence="3" type="primary">MPC54_2</name>
    <name evidence="3" type="ORF">GRS66_008120</name>
</gene>
<sequence length="465" mass="54527">MPEDPNYSDSYGESHNSKPNMVSPYKDSFFKEVTPSKPNVRFGNDDVNIFDQRKKVNEINKNSCIKKSIPPSTNTNNTPNKSSMKSPKGKNTPKSDFDYKSQFESNDETFKDVNDAVNRCYALCNIPTKHVSINSISDLAQTFETLAVGITHETNRKAECERSKNAIDSLYYHEQLEKKELNEKSLQMAIDHLLIVTKQNLRQADDTNKLKETEVLKSFFEEIEEVDDNKISINNLEQQLLEEKKANNILRRDYYKLQERGRRLCHEFQDLQNDYAQQVKQKECELQKLKNENKTLLNMNNNLKAEKTQFSQKEKQYFQKYTYIEKYMTHVKEEYSKKEDECDKLKFIIDNNVKKIERLERALQMQIITQNSFSTATIQEEDPDDAHLEDRYQKVKEFMEQKLRTSKVDDPMRSETEALDNVLGLIENTMKTLDDNSKYHPTTTKKCIKYVIGSSRLKENEHITN</sequence>
<reference evidence="3 4" key="1">
    <citation type="journal article" date="2019" name="BMC Genomics">
        <title>Chromosome level assembly and comparative genome analysis confirm lager-brewing yeasts originated from a single hybridization.</title>
        <authorList>
            <person name="Salazar A.N."/>
            <person name="Gorter de Vries A.R."/>
            <person name="van den Broek M."/>
            <person name="Brouwers N."/>
            <person name="de la Torre Cortes P."/>
            <person name="Kuijpers N.G.A."/>
            <person name="Daran J.G."/>
            <person name="Abeel T."/>
        </authorList>
    </citation>
    <scope>NUCLEOTIDE SEQUENCE [LARGE SCALE GENOMIC DNA]</scope>
    <source>
        <strain evidence="3 4">CBS 1483</strain>
    </source>
</reference>